<feature type="region of interest" description="Disordered" evidence="1">
    <location>
        <begin position="48"/>
        <end position="72"/>
    </location>
</feature>
<protein>
    <recommendedName>
        <fullName evidence="7">Iron dicitrate transport regulator FecR</fullName>
    </recommendedName>
</protein>
<dbReference type="InterPro" id="IPR012373">
    <property type="entry name" value="Ferrdict_sens_TM"/>
</dbReference>
<evidence type="ECO:0008006" key="7">
    <source>
        <dbReference type="Google" id="ProtNLM"/>
    </source>
</evidence>
<dbReference type="InterPro" id="IPR032508">
    <property type="entry name" value="FecR_C"/>
</dbReference>
<dbReference type="OrthoDB" id="643697at2"/>
<feature type="domain" description="Protein FecR C-terminal" evidence="4">
    <location>
        <begin position="312"/>
        <end position="375"/>
    </location>
</feature>
<dbReference type="PANTHER" id="PTHR30273">
    <property type="entry name" value="PERIPLASMIC SIGNAL SENSOR AND SIGMA FACTOR ACTIVATOR FECR-RELATED"/>
    <property type="match status" value="1"/>
</dbReference>
<proteinExistence type="predicted"/>
<evidence type="ECO:0000256" key="1">
    <source>
        <dbReference type="SAM" id="MobiDB-lite"/>
    </source>
</evidence>
<dbReference type="GO" id="GO:0016989">
    <property type="term" value="F:sigma factor antagonist activity"/>
    <property type="evidence" value="ECO:0007669"/>
    <property type="project" value="TreeGrafter"/>
</dbReference>
<accession>A0A365XTB9</accession>
<keyword evidence="2" id="KW-1133">Transmembrane helix</keyword>
<comment type="caution">
    <text evidence="5">The sequence shown here is derived from an EMBL/GenBank/DDBJ whole genome shotgun (WGS) entry which is preliminary data.</text>
</comment>
<dbReference type="Pfam" id="PF16344">
    <property type="entry name" value="FecR_C"/>
    <property type="match status" value="1"/>
</dbReference>
<evidence type="ECO:0000256" key="2">
    <source>
        <dbReference type="SAM" id="Phobius"/>
    </source>
</evidence>
<dbReference type="Gene3D" id="3.55.50.30">
    <property type="match status" value="1"/>
</dbReference>
<dbReference type="EMBL" id="QFFJ01000002">
    <property type="protein sequence ID" value="RBL88835.1"/>
    <property type="molecule type" value="Genomic_DNA"/>
</dbReference>
<dbReference type="Gene3D" id="2.60.120.1440">
    <property type="match status" value="1"/>
</dbReference>
<evidence type="ECO:0000259" key="4">
    <source>
        <dbReference type="Pfam" id="PF16344"/>
    </source>
</evidence>
<dbReference type="Proteomes" id="UP000253410">
    <property type="component" value="Unassembled WGS sequence"/>
</dbReference>
<evidence type="ECO:0000313" key="6">
    <source>
        <dbReference type="Proteomes" id="UP000253410"/>
    </source>
</evidence>
<keyword evidence="6" id="KW-1185">Reference proteome</keyword>
<reference evidence="5 6" key="1">
    <citation type="submission" date="2018-05" db="EMBL/GenBank/DDBJ databases">
        <title>Chitinophaga sp. K3CV102501T nov., isolated from isolated from a monsoon evergreen broad-leaved forest soil.</title>
        <authorList>
            <person name="Lv Y."/>
        </authorList>
    </citation>
    <scope>NUCLEOTIDE SEQUENCE [LARGE SCALE GENOMIC DNA]</scope>
    <source>
        <strain evidence="5 6">GDMCC 1.1325</strain>
    </source>
</reference>
<dbReference type="AlphaFoldDB" id="A0A365XTB9"/>
<gene>
    <name evidence="5" type="ORF">DF182_19965</name>
</gene>
<feature type="transmembrane region" description="Helical" evidence="2">
    <location>
        <begin position="83"/>
        <end position="103"/>
    </location>
</feature>
<name>A0A365XTB9_9BACT</name>
<organism evidence="5 6">
    <name type="scientific">Chitinophaga flava</name>
    <dbReference type="NCBI Taxonomy" id="2259036"/>
    <lineage>
        <taxon>Bacteria</taxon>
        <taxon>Pseudomonadati</taxon>
        <taxon>Bacteroidota</taxon>
        <taxon>Chitinophagia</taxon>
        <taxon>Chitinophagales</taxon>
        <taxon>Chitinophagaceae</taxon>
        <taxon>Chitinophaga</taxon>
    </lineage>
</organism>
<dbReference type="RefSeq" id="WP_113617577.1">
    <property type="nucleotide sequence ID" value="NZ_QFFJ01000002.1"/>
</dbReference>
<sequence>MTTNRDQIRILFKEQLTGALSESAAQQLEQLLQEDPAAREEWAALQEQETTLTTMDTRRRRNATELTPDTGTARPHRIISRQWFAWAAAALLLLIAAGSYFIYHTHQHVPGDRQISRNYVPVKATVQLLIPGRTSLALTGDSAVQIWQEREVRLYNDAGLLRYSGLSRGYGLNTLLVPAGADYRLILSDSTEIWLNASSRLRFPFNFSGNKREVYLEGEAWFKVNANAEHPFEVHTPNTTVTVLGTTLNINTYDDERVRVSLIEGAVNVKGTTDEVVTLKAGTESVYGDYNGIRTAPFDTTEVLSWMKGVSVYQDKKLKELKPMLERWFGVQIIFDKPEIAHITTSGQLEKNKLTAFLHHLETTSRIRYYFSGNELHFNLP</sequence>
<keyword evidence="2" id="KW-0472">Membrane</keyword>
<keyword evidence="2" id="KW-0812">Transmembrane</keyword>
<evidence type="ECO:0000259" key="3">
    <source>
        <dbReference type="Pfam" id="PF04773"/>
    </source>
</evidence>
<dbReference type="InterPro" id="IPR006860">
    <property type="entry name" value="FecR"/>
</dbReference>
<evidence type="ECO:0000313" key="5">
    <source>
        <dbReference type="EMBL" id="RBL88835.1"/>
    </source>
</evidence>
<feature type="domain" description="FecR protein" evidence="3">
    <location>
        <begin position="177"/>
        <end position="268"/>
    </location>
</feature>
<dbReference type="PANTHER" id="PTHR30273:SF2">
    <property type="entry name" value="PROTEIN FECR"/>
    <property type="match status" value="1"/>
</dbReference>
<dbReference type="PIRSF" id="PIRSF018266">
    <property type="entry name" value="FecR"/>
    <property type="match status" value="1"/>
</dbReference>
<dbReference type="Pfam" id="PF04773">
    <property type="entry name" value="FecR"/>
    <property type="match status" value="1"/>
</dbReference>